<dbReference type="InterPro" id="IPR015854">
    <property type="entry name" value="ABC_transpr_LolD-like"/>
</dbReference>
<dbReference type="STRING" id="1121362.A605_08775"/>
<dbReference type="FunFam" id="3.40.50.300:FF:000032">
    <property type="entry name" value="Export ABC transporter ATP-binding protein"/>
    <property type="match status" value="1"/>
</dbReference>
<dbReference type="InterPro" id="IPR027417">
    <property type="entry name" value="P-loop_NTPase"/>
</dbReference>
<evidence type="ECO:0000259" key="4">
    <source>
        <dbReference type="PROSITE" id="PS50893"/>
    </source>
</evidence>
<dbReference type="InterPro" id="IPR017871">
    <property type="entry name" value="ABC_transporter-like_CS"/>
</dbReference>
<dbReference type="PATRIC" id="fig|1121362.3.peg.1771"/>
<dbReference type="GO" id="GO:0016887">
    <property type="term" value="F:ATP hydrolysis activity"/>
    <property type="evidence" value="ECO:0007669"/>
    <property type="project" value="InterPro"/>
</dbReference>
<evidence type="ECO:0000313" key="5">
    <source>
        <dbReference type="EMBL" id="AGF72757.1"/>
    </source>
</evidence>
<keyword evidence="3" id="KW-0067">ATP-binding</keyword>
<dbReference type="Gene3D" id="3.40.50.300">
    <property type="entry name" value="P-loop containing nucleotide triphosphate hydrolases"/>
    <property type="match status" value="1"/>
</dbReference>
<dbReference type="HOGENOM" id="CLU_000604_1_22_11"/>
<reference evidence="5 6" key="1">
    <citation type="journal article" date="2012" name="Stand. Genomic Sci.">
        <title>Genome sequence of the halotolerant bacterium Corynebacterium halotolerans type strain YIM 70093(T) (= DSM 44683(T)).</title>
        <authorList>
            <person name="Ruckert C."/>
            <person name="Albersmeier A."/>
            <person name="Al-Dilaimi A."/>
            <person name="Niehaus K."/>
            <person name="Szczepanowski R."/>
            <person name="Kalinowski J."/>
        </authorList>
    </citation>
    <scope>NUCLEOTIDE SEQUENCE [LARGE SCALE GENOMIC DNA]</scope>
    <source>
        <strain evidence="5">YIM 70093</strain>
    </source>
</reference>
<dbReference type="CDD" id="cd03255">
    <property type="entry name" value="ABC_MJ0796_LolCDE_FtsE"/>
    <property type="match status" value="1"/>
</dbReference>
<gene>
    <name evidence="5" type="ORF">A605_08775</name>
</gene>
<dbReference type="GO" id="GO:0098796">
    <property type="term" value="C:membrane protein complex"/>
    <property type="evidence" value="ECO:0007669"/>
    <property type="project" value="UniProtKB-ARBA"/>
</dbReference>
<accession>M1NTF2</accession>
<protein>
    <recommendedName>
        <fullName evidence="4">ABC transporter domain-containing protein</fullName>
    </recommendedName>
</protein>
<dbReference type="PANTHER" id="PTHR24220">
    <property type="entry name" value="IMPORT ATP-BINDING PROTEIN"/>
    <property type="match status" value="1"/>
</dbReference>
<dbReference type="Proteomes" id="UP000011723">
    <property type="component" value="Chromosome"/>
</dbReference>
<dbReference type="EMBL" id="CP003697">
    <property type="protein sequence ID" value="AGF72757.1"/>
    <property type="molecule type" value="Genomic_DNA"/>
</dbReference>
<dbReference type="SMART" id="SM00382">
    <property type="entry name" value="AAA"/>
    <property type="match status" value="1"/>
</dbReference>
<dbReference type="Pfam" id="PF00005">
    <property type="entry name" value="ABC_tran"/>
    <property type="match status" value="1"/>
</dbReference>
<keyword evidence="1" id="KW-0813">Transport</keyword>
<evidence type="ECO:0000256" key="2">
    <source>
        <dbReference type="ARBA" id="ARBA00022741"/>
    </source>
</evidence>
<dbReference type="SUPFAM" id="SSF52540">
    <property type="entry name" value="P-loop containing nucleoside triphosphate hydrolases"/>
    <property type="match status" value="1"/>
</dbReference>
<dbReference type="PANTHER" id="PTHR24220:SF685">
    <property type="entry name" value="ABC TRANSPORTER RELATED"/>
    <property type="match status" value="1"/>
</dbReference>
<organism evidence="5 6">
    <name type="scientific">Corynebacterium halotolerans YIM 70093 = DSM 44683</name>
    <dbReference type="NCBI Taxonomy" id="1121362"/>
    <lineage>
        <taxon>Bacteria</taxon>
        <taxon>Bacillati</taxon>
        <taxon>Actinomycetota</taxon>
        <taxon>Actinomycetes</taxon>
        <taxon>Mycobacteriales</taxon>
        <taxon>Corynebacteriaceae</taxon>
        <taxon>Corynebacterium</taxon>
    </lineage>
</organism>
<dbReference type="PROSITE" id="PS50893">
    <property type="entry name" value="ABC_TRANSPORTER_2"/>
    <property type="match status" value="1"/>
</dbReference>
<dbReference type="InterPro" id="IPR003439">
    <property type="entry name" value="ABC_transporter-like_ATP-bd"/>
</dbReference>
<sequence>MSPSAPVITATNLTQSFGRGDAQVRALDDVSLELPRGRWTSIMGPSGSGKTSLLHCLSGLSVPDTGSVELLAGGHAKARPVDLAVLSENGRARLRRTRIGVIFQEFNLVPVLSVRDNILLPTRMAARRPDRGHFRDVVTRLGLDDRLRHLPHQLSGGQRQRVAIARALLMRPDVIFADEPTGSLDSESGAAVLDLFRELVDDYGQTLVVVTHDPSAARRGDHLVTMRDGRIAKTRSAGE</sequence>
<dbReference type="GO" id="GO:0022857">
    <property type="term" value="F:transmembrane transporter activity"/>
    <property type="evidence" value="ECO:0007669"/>
    <property type="project" value="TreeGrafter"/>
</dbReference>
<evidence type="ECO:0000256" key="3">
    <source>
        <dbReference type="ARBA" id="ARBA00022840"/>
    </source>
</evidence>
<evidence type="ECO:0000313" key="6">
    <source>
        <dbReference type="Proteomes" id="UP000011723"/>
    </source>
</evidence>
<proteinExistence type="predicted"/>
<dbReference type="InterPro" id="IPR017911">
    <property type="entry name" value="MacB-like_ATP-bd"/>
</dbReference>
<keyword evidence="2" id="KW-0547">Nucleotide-binding</keyword>
<dbReference type="InterPro" id="IPR003593">
    <property type="entry name" value="AAA+_ATPase"/>
</dbReference>
<name>M1NTF2_9CORY</name>
<dbReference type="PROSITE" id="PS00211">
    <property type="entry name" value="ABC_TRANSPORTER_1"/>
    <property type="match status" value="1"/>
</dbReference>
<dbReference type="KEGG" id="chn:A605_08775"/>
<dbReference type="RefSeq" id="WP_015401176.1">
    <property type="nucleotide sequence ID" value="NC_020302.1"/>
</dbReference>
<evidence type="ECO:0000256" key="1">
    <source>
        <dbReference type="ARBA" id="ARBA00022448"/>
    </source>
</evidence>
<feature type="domain" description="ABC transporter" evidence="4">
    <location>
        <begin position="8"/>
        <end position="239"/>
    </location>
</feature>
<dbReference type="GO" id="GO:0005524">
    <property type="term" value="F:ATP binding"/>
    <property type="evidence" value="ECO:0007669"/>
    <property type="project" value="UniProtKB-KW"/>
</dbReference>
<dbReference type="GO" id="GO:0005886">
    <property type="term" value="C:plasma membrane"/>
    <property type="evidence" value="ECO:0007669"/>
    <property type="project" value="TreeGrafter"/>
</dbReference>
<dbReference type="AlphaFoldDB" id="M1NTF2"/>
<dbReference type="OrthoDB" id="9778572at2"/>
<keyword evidence="6" id="KW-1185">Reference proteome</keyword>
<dbReference type="eggNOG" id="COG1136">
    <property type="taxonomic scope" value="Bacteria"/>
</dbReference>